<reference evidence="7 8" key="1">
    <citation type="submission" date="2018-04" db="EMBL/GenBank/DDBJ databases">
        <title>Paenibacillus taichungensis Genome sequencing and assembly.</title>
        <authorList>
            <person name="Xu J."/>
            <person name="Rensing C."/>
            <person name="Mazhar H.S."/>
        </authorList>
    </citation>
    <scope>NUCLEOTIDE SEQUENCE [LARGE SCALE GENOMIC DNA]</scope>
    <source>
        <strain evidence="7 8">NC1</strain>
    </source>
</reference>
<dbReference type="InterPro" id="IPR028090">
    <property type="entry name" value="JAB_dom_prok"/>
</dbReference>
<dbReference type="SUPFAM" id="SSF102712">
    <property type="entry name" value="JAB1/MPN domain"/>
    <property type="match status" value="1"/>
</dbReference>
<keyword evidence="4" id="KW-0862">Zinc</keyword>
<evidence type="ECO:0000259" key="6">
    <source>
        <dbReference type="Pfam" id="PF14464"/>
    </source>
</evidence>
<keyword evidence="1" id="KW-0645">Protease</keyword>
<dbReference type="Gene3D" id="3.40.140.10">
    <property type="entry name" value="Cytidine Deaminase, domain 2"/>
    <property type="match status" value="1"/>
</dbReference>
<dbReference type="PANTHER" id="PTHR34858:SF1">
    <property type="entry name" value="CYSO-CYSTEINE PEPTIDASE"/>
    <property type="match status" value="1"/>
</dbReference>
<evidence type="ECO:0000256" key="3">
    <source>
        <dbReference type="ARBA" id="ARBA00022801"/>
    </source>
</evidence>
<feature type="domain" description="JAB" evidence="6">
    <location>
        <begin position="15"/>
        <end position="104"/>
    </location>
</feature>
<gene>
    <name evidence="7" type="ORF">DC345_08925</name>
</gene>
<protein>
    <recommendedName>
        <fullName evidence="6">JAB domain-containing protein</fullName>
    </recommendedName>
</protein>
<comment type="caution">
    <text evidence="7">The sequence shown here is derived from an EMBL/GenBank/DDBJ whole genome shotgun (WGS) entry which is preliminary data.</text>
</comment>
<name>A0A329R132_9BACL</name>
<dbReference type="GO" id="GO:0008235">
    <property type="term" value="F:metalloexopeptidase activity"/>
    <property type="evidence" value="ECO:0007669"/>
    <property type="project" value="TreeGrafter"/>
</dbReference>
<evidence type="ECO:0000256" key="1">
    <source>
        <dbReference type="ARBA" id="ARBA00022670"/>
    </source>
</evidence>
<dbReference type="GO" id="GO:0006508">
    <property type="term" value="P:proteolysis"/>
    <property type="evidence" value="ECO:0007669"/>
    <property type="project" value="UniProtKB-KW"/>
</dbReference>
<evidence type="ECO:0000313" key="8">
    <source>
        <dbReference type="Proteomes" id="UP000250642"/>
    </source>
</evidence>
<dbReference type="PANTHER" id="PTHR34858">
    <property type="entry name" value="CYSO-CYSTEINE PEPTIDASE"/>
    <property type="match status" value="1"/>
</dbReference>
<keyword evidence="3" id="KW-0378">Hydrolase</keyword>
<dbReference type="AlphaFoldDB" id="A0A329R132"/>
<dbReference type="RefSeq" id="WP_113052775.1">
    <property type="nucleotide sequence ID" value="NZ_QEVW01000005.1"/>
</dbReference>
<dbReference type="Pfam" id="PF14464">
    <property type="entry name" value="Prok-JAB"/>
    <property type="match status" value="1"/>
</dbReference>
<dbReference type="EMBL" id="QEVW01000005">
    <property type="protein sequence ID" value="RAW17202.1"/>
    <property type="molecule type" value="Genomic_DNA"/>
</dbReference>
<dbReference type="InterPro" id="IPR051929">
    <property type="entry name" value="VirAsm_ModProt"/>
</dbReference>
<organism evidence="7 8">
    <name type="scientific">Paenibacillus taichungensis</name>
    <dbReference type="NCBI Taxonomy" id="484184"/>
    <lineage>
        <taxon>Bacteria</taxon>
        <taxon>Bacillati</taxon>
        <taxon>Bacillota</taxon>
        <taxon>Bacilli</taxon>
        <taxon>Bacillales</taxon>
        <taxon>Paenibacillaceae</taxon>
        <taxon>Paenibacillus</taxon>
    </lineage>
</organism>
<keyword evidence="5" id="KW-0482">Metalloprotease</keyword>
<evidence type="ECO:0000256" key="5">
    <source>
        <dbReference type="ARBA" id="ARBA00023049"/>
    </source>
</evidence>
<proteinExistence type="predicted"/>
<dbReference type="GO" id="GO:0008270">
    <property type="term" value="F:zinc ion binding"/>
    <property type="evidence" value="ECO:0007669"/>
    <property type="project" value="TreeGrafter"/>
</dbReference>
<dbReference type="Proteomes" id="UP000250642">
    <property type="component" value="Unassembled WGS sequence"/>
</dbReference>
<evidence type="ECO:0000256" key="2">
    <source>
        <dbReference type="ARBA" id="ARBA00022723"/>
    </source>
</evidence>
<evidence type="ECO:0000256" key="4">
    <source>
        <dbReference type="ARBA" id="ARBA00022833"/>
    </source>
</evidence>
<evidence type="ECO:0000313" key="7">
    <source>
        <dbReference type="EMBL" id="RAW17202.1"/>
    </source>
</evidence>
<keyword evidence="2" id="KW-0479">Metal-binding</keyword>
<accession>A0A329R132</accession>
<sequence length="162" mass="17967">MAALHGQQNTFYIPSSVEQEMSKYMFASLPLEACGVVLGEAAAGGIRISRFQPIRNVAPDPLHHFALEDAEWIRCVFNEPQLIGLFHSHPRSTPVPSNEDLRNLPIFAGLLQVYFIGSPDFTADTQSKMLLNGFQIHSNVASSVRMSHVQPYSLQLARLCVT</sequence>